<gene>
    <name evidence="1" type="ORF">EU556_08280</name>
</gene>
<sequence length="103" mass="11619">MQKRQLGIPAPITHFDIATTTEAPTQMWAAEKLKLRVNLTEYKFMESALDGIPASDMPAARQAVVIYARLHLGLCLLDESLWHAHQMNLRAQAQECFQLTAIQ</sequence>
<name>A0A4Z0P628_9BACT</name>
<organism evidence="1 2">
    <name type="scientific">Hymenobacter fodinae</name>
    <dbReference type="NCBI Taxonomy" id="2510796"/>
    <lineage>
        <taxon>Bacteria</taxon>
        <taxon>Pseudomonadati</taxon>
        <taxon>Bacteroidota</taxon>
        <taxon>Cytophagia</taxon>
        <taxon>Cytophagales</taxon>
        <taxon>Hymenobacteraceae</taxon>
        <taxon>Hymenobacter</taxon>
    </lineage>
</organism>
<dbReference type="OrthoDB" id="9979598at2"/>
<dbReference type="EMBL" id="SRLA01000002">
    <property type="protein sequence ID" value="TGE07741.1"/>
    <property type="molecule type" value="Genomic_DNA"/>
</dbReference>
<keyword evidence="2" id="KW-1185">Reference proteome</keyword>
<evidence type="ECO:0000313" key="1">
    <source>
        <dbReference type="EMBL" id="TGE07741.1"/>
    </source>
</evidence>
<accession>A0A4Z0P628</accession>
<dbReference type="Proteomes" id="UP000298337">
    <property type="component" value="Unassembled WGS sequence"/>
</dbReference>
<reference evidence="1 2" key="1">
    <citation type="submission" date="2019-04" db="EMBL/GenBank/DDBJ databases">
        <authorList>
            <person name="Feng G."/>
            <person name="Zhang J."/>
            <person name="Zhu H."/>
        </authorList>
    </citation>
    <scope>NUCLEOTIDE SEQUENCE [LARGE SCALE GENOMIC DNA]</scope>
    <source>
        <strain evidence="1 2">92R-1</strain>
    </source>
</reference>
<proteinExistence type="predicted"/>
<dbReference type="AlphaFoldDB" id="A0A4Z0P628"/>
<evidence type="ECO:0000313" key="2">
    <source>
        <dbReference type="Proteomes" id="UP000298337"/>
    </source>
</evidence>
<comment type="caution">
    <text evidence="1">The sequence shown here is derived from an EMBL/GenBank/DDBJ whole genome shotgun (WGS) entry which is preliminary data.</text>
</comment>
<protein>
    <submittedName>
        <fullName evidence="1">Uncharacterized protein</fullName>
    </submittedName>
</protein>
<dbReference type="RefSeq" id="WP_135433105.1">
    <property type="nucleotide sequence ID" value="NZ_SRLA01000002.1"/>
</dbReference>